<feature type="transmembrane region" description="Helical" evidence="1">
    <location>
        <begin position="84"/>
        <end position="107"/>
    </location>
</feature>
<dbReference type="Proteomes" id="UP000662703">
    <property type="component" value="Unassembled WGS sequence"/>
</dbReference>
<evidence type="ECO:0000313" key="2">
    <source>
        <dbReference type="EMBL" id="MBF5056300.1"/>
    </source>
</evidence>
<keyword evidence="1" id="KW-1133">Transmembrane helix</keyword>
<keyword evidence="1" id="KW-0812">Transmembrane</keyword>
<feature type="transmembrane region" description="Helical" evidence="1">
    <location>
        <begin position="41"/>
        <end position="63"/>
    </location>
</feature>
<feature type="transmembrane region" description="Helical" evidence="1">
    <location>
        <begin position="113"/>
        <end position="132"/>
    </location>
</feature>
<organism evidence="2 3">
    <name type="scientific">Alloalcanivorax profundimaris</name>
    <dbReference type="NCBI Taxonomy" id="2735259"/>
    <lineage>
        <taxon>Bacteria</taxon>
        <taxon>Pseudomonadati</taxon>
        <taxon>Pseudomonadota</taxon>
        <taxon>Gammaproteobacteria</taxon>
        <taxon>Oceanospirillales</taxon>
        <taxon>Alcanivoracaceae</taxon>
        <taxon>Alloalcanivorax</taxon>
    </lineage>
</organism>
<name>A0ABS0AQ89_9GAMM</name>
<dbReference type="EMBL" id="ARXX01000020">
    <property type="protein sequence ID" value="MBF5056300.1"/>
    <property type="molecule type" value="Genomic_DNA"/>
</dbReference>
<dbReference type="InterPro" id="IPR046513">
    <property type="entry name" value="DUF6691"/>
</dbReference>
<reference evidence="2 3" key="1">
    <citation type="submission" date="2012-09" db="EMBL/GenBank/DDBJ databases">
        <title>Genome Sequence of alkane-degrading Bacterium Alcanivorax sp. 521-1.</title>
        <authorList>
            <person name="Lai Q."/>
            <person name="Shao Z."/>
        </authorList>
    </citation>
    <scope>NUCLEOTIDE SEQUENCE [LARGE SCALE GENOMIC DNA]</scope>
    <source>
        <strain evidence="2 3">521-1</strain>
    </source>
</reference>
<evidence type="ECO:0008006" key="4">
    <source>
        <dbReference type="Google" id="ProtNLM"/>
    </source>
</evidence>
<dbReference type="RefSeq" id="WP_194297973.1">
    <property type="nucleotide sequence ID" value="NZ_ARXX01000020.1"/>
</dbReference>
<keyword evidence="1" id="KW-0472">Membrane</keyword>
<protein>
    <recommendedName>
        <fullName evidence="4">YeeE/YedE family protein</fullName>
    </recommendedName>
</protein>
<evidence type="ECO:0000256" key="1">
    <source>
        <dbReference type="SAM" id="Phobius"/>
    </source>
</evidence>
<dbReference type="Pfam" id="PF20398">
    <property type="entry name" value="DUF6691"/>
    <property type="match status" value="1"/>
</dbReference>
<proteinExistence type="predicted"/>
<gene>
    <name evidence="2" type="ORF">Y5W_01594</name>
</gene>
<comment type="caution">
    <text evidence="2">The sequence shown here is derived from an EMBL/GenBank/DDBJ whole genome shotgun (WGS) entry which is preliminary data.</text>
</comment>
<accession>A0ABS0AQ89</accession>
<keyword evidence="3" id="KW-1185">Reference proteome</keyword>
<sequence length="135" mass="14019">MNRLVAFLVGLVFGLGLLVSQLANPAKVLAFLDLAGAWDPSLALVMGGAVAVGMVAFTVSRRWRRSLLGEPLRWPGANRPDRPLVIGALLFGAGWGLAGFCPGPALVAAGAGHGQALLFVAAMLAGMGLFRLTRR</sequence>
<evidence type="ECO:0000313" key="3">
    <source>
        <dbReference type="Proteomes" id="UP000662703"/>
    </source>
</evidence>